<evidence type="ECO:0000313" key="4">
    <source>
        <dbReference type="Proteomes" id="UP000039046"/>
    </source>
</evidence>
<proteinExistence type="predicted"/>
<dbReference type="AlphaFoldDB" id="A0A0A1T3H6"/>
<dbReference type="EMBL" id="CDHN01000002">
    <property type="protein sequence ID" value="CEJ89394.1"/>
    <property type="molecule type" value="Genomic_DNA"/>
</dbReference>
<dbReference type="HOGENOM" id="CLU_042179_3_1_1"/>
<protein>
    <recommendedName>
        <fullName evidence="2">Alpha/beta hydrolase fold-3 domain-containing protein</fullName>
    </recommendedName>
</protein>
<name>A0A0A1T3H6_9HYPO</name>
<dbReference type="PANTHER" id="PTHR48081">
    <property type="entry name" value="AB HYDROLASE SUPERFAMILY PROTEIN C4A8.06C"/>
    <property type="match status" value="1"/>
</dbReference>
<feature type="domain" description="Alpha/beta hydrolase fold-3" evidence="2">
    <location>
        <begin position="123"/>
        <end position="332"/>
    </location>
</feature>
<dbReference type="InterPro" id="IPR013094">
    <property type="entry name" value="AB_hydrolase_3"/>
</dbReference>
<keyword evidence="4" id="KW-1185">Reference proteome</keyword>
<dbReference type="Gene3D" id="3.40.50.1820">
    <property type="entry name" value="alpha/beta hydrolase"/>
    <property type="match status" value="1"/>
</dbReference>
<evidence type="ECO:0000256" key="1">
    <source>
        <dbReference type="ARBA" id="ARBA00022801"/>
    </source>
</evidence>
<reference evidence="3 4" key="1">
    <citation type="journal article" date="2015" name="Genome Announc.">
        <title>Draft Genome Sequence and Gene Annotation of the Entomopathogenic Fungus Verticillium hemipterigenum.</title>
        <authorList>
            <person name="Horn F."/>
            <person name="Habel A."/>
            <person name="Scharf D.H."/>
            <person name="Dworschak J."/>
            <person name="Brakhage A.A."/>
            <person name="Guthke R."/>
            <person name="Hertweck C."/>
            <person name="Linde J."/>
        </authorList>
    </citation>
    <scope>NUCLEOTIDE SEQUENCE [LARGE SCALE GENOMIC DNA]</scope>
</reference>
<accession>A0A0A1T3H6</accession>
<dbReference type="Proteomes" id="UP000039046">
    <property type="component" value="Unassembled WGS sequence"/>
</dbReference>
<organism evidence="3 4">
    <name type="scientific">[Torrubiella] hemipterigena</name>
    <dbReference type="NCBI Taxonomy" id="1531966"/>
    <lineage>
        <taxon>Eukaryota</taxon>
        <taxon>Fungi</taxon>
        <taxon>Dikarya</taxon>
        <taxon>Ascomycota</taxon>
        <taxon>Pezizomycotina</taxon>
        <taxon>Sordariomycetes</taxon>
        <taxon>Hypocreomycetidae</taxon>
        <taxon>Hypocreales</taxon>
        <taxon>Clavicipitaceae</taxon>
        <taxon>Clavicipitaceae incertae sedis</taxon>
        <taxon>'Torrubiella' clade</taxon>
    </lineage>
</organism>
<dbReference type="PANTHER" id="PTHR48081:SF31">
    <property type="entry name" value="STERYL ACETYL HYDROLASE MUG81-RELATED"/>
    <property type="match status" value="1"/>
</dbReference>
<dbReference type="SUPFAM" id="SSF53474">
    <property type="entry name" value="alpha/beta-Hydrolases"/>
    <property type="match status" value="1"/>
</dbReference>
<gene>
    <name evidence="3" type="ORF">VHEMI05238</name>
</gene>
<dbReference type="STRING" id="1531966.A0A0A1T3H6"/>
<dbReference type="GO" id="GO:0016787">
    <property type="term" value="F:hydrolase activity"/>
    <property type="evidence" value="ECO:0007669"/>
    <property type="project" value="UniProtKB-KW"/>
</dbReference>
<dbReference type="OrthoDB" id="2152029at2759"/>
<dbReference type="InterPro" id="IPR029058">
    <property type="entry name" value="AB_hydrolase_fold"/>
</dbReference>
<dbReference type="InterPro" id="IPR050300">
    <property type="entry name" value="GDXG_lipolytic_enzyme"/>
</dbReference>
<evidence type="ECO:0000259" key="2">
    <source>
        <dbReference type="Pfam" id="PF07859"/>
    </source>
</evidence>
<keyword evidence="1" id="KW-0378">Hydrolase</keyword>
<evidence type="ECO:0000313" key="3">
    <source>
        <dbReference type="EMBL" id="CEJ89394.1"/>
    </source>
</evidence>
<dbReference type="Pfam" id="PF07859">
    <property type="entry name" value="Abhydrolase_3"/>
    <property type="match status" value="1"/>
</dbReference>
<sequence>MATDLSGEIIRKSQERPTNLTVWQWGLTLGQATGTTINLATKSIKRMSRPSDDGISFYEYIAYQGMRDYQSQLGPVGIQNLVRSTAKTCKQFAKRHGLPFSTINLPDGTVAHRLGALNCRRSVVFFHGGGYMAPALGQHINFAFGFNPSAHSDLAVYVLQYSLVTETANPYPCQLQQAAALLNHLLRTESISPLSTILLGDSAGGHLLLGLALHLRNPHPQVPPVKVDGRFAGAALISPWTTLYDEPEHSSSDYTALDILEPSALNRWAKSFLAGAPPDPWNAPLTADASWWQDLPIDNILVIYGRDEYLANDGKQIAETLQAHHEKDCESEKVYRAWLDSIPKDI</sequence>